<sequence length="219" mass="23172">MSRPPSPPLPALPSPSFHHDTLASDNVDSTACKHLTIPEWSSIETLKTNPIPLPPDTIWIRLARRTSPKYGRFLLDAASLLGAIVLTIVVLAGLGCFRKESSWKIVYGTPGDFVTSGTGDATYYDPSIGVGACGWTAGANDMVCALNVVDFGAYANPSQSPACGACLNVTGPLGSVQVTIIDKCPVCQKGDVDLTEAAFSKISPVAAGRVHVQWTRCER</sequence>
<dbReference type="EMBL" id="MVBO01000114">
    <property type="protein sequence ID" value="OZJ02961.1"/>
    <property type="molecule type" value="Genomic_DNA"/>
</dbReference>
<dbReference type="InterPro" id="IPR036908">
    <property type="entry name" value="RlpA-like_sf"/>
</dbReference>
<dbReference type="PANTHER" id="PTHR31836:SF21">
    <property type="entry name" value="EXPANSIN-LIKE PROTEIN 7"/>
    <property type="match status" value="1"/>
</dbReference>
<feature type="transmembrane region" description="Helical" evidence="2">
    <location>
        <begin position="77"/>
        <end position="97"/>
    </location>
</feature>
<dbReference type="Gene3D" id="2.40.40.10">
    <property type="entry name" value="RlpA-like domain"/>
    <property type="match status" value="1"/>
</dbReference>
<dbReference type="OrthoDB" id="406505at2759"/>
<evidence type="ECO:0000313" key="3">
    <source>
        <dbReference type="EMBL" id="OZJ02961.1"/>
    </source>
</evidence>
<evidence type="ECO:0000313" key="4">
    <source>
        <dbReference type="Proteomes" id="UP000242875"/>
    </source>
</evidence>
<gene>
    <name evidence="3" type="ORF">BZG36_04621</name>
</gene>
<accession>A0A261XXA5</accession>
<dbReference type="CDD" id="cd22272">
    <property type="entry name" value="DPBB_EXLX1-like"/>
    <property type="match status" value="1"/>
</dbReference>
<keyword evidence="2" id="KW-0472">Membrane</keyword>
<keyword evidence="2" id="KW-0812">Transmembrane</keyword>
<keyword evidence="4" id="KW-1185">Reference proteome</keyword>
<dbReference type="InterPro" id="IPR051477">
    <property type="entry name" value="Expansin_CellWall"/>
</dbReference>
<evidence type="ECO:0000256" key="2">
    <source>
        <dbReference type="SAM" id="Phobius"/>
    </source>
</evidence>
<keyword evidence="2" id="KW-1133">Transmembrane helix</keyword>
<proteinExistence type="predicted"/>
<evidence type="ECO:0000256" key="1">
    <source>
        <dbReference type="ARBA" id="ARBA00022729"/>
    </source>
</evidence>
<keyword evidence="1" id="KW-0732">Signal</keyword>
<name>A0A261XXA5_9FUNG</name>
<comment type="caution">
    <text evidence="3">The sequence shown here is derived from an EMBL/GenBank/DDBJ whole genome shotgun (WGS) entry which is preliminary data.</text>
</comment>
<dbReference type="PANTHER" id="PTHR31836">
    <property type="match status" value="1"/>
</dbReference>
<organism evidence="3 4">
    <name type="scientific">Bifiguratus adelaidae</name>
    <dbReference type="NCBI Taxonomy" id="1938954"/>
    <lineage>
        <taxon>Eukaryota</taxon>
        <taxon>Fungi</taxon>
        <taxon>Fungi incertae sedis</taxon>
        <taxon>Mucoromycota</taxon>
        <taxon>Mucoromycotina</taxon>
        <taxon>Endogonomycetes</taxon>
        <taxon>Endogonales</taxon>
        <taxon>Endogonales incertae sedis</taxon>
        <taxon>Bifiguratus</taxon>
    </lineage>
</organism>
<dbReference type="SUPFAM" id="SSF50685">
    <property type="entry name" value="Barwin-like endoglucanases"/>
    <property type="match status" value="1"/>
</dbReference>
<reference evidence="3 4" key="1">
    <citation type="journal article" date="2017" name="Mycologia">
        <title>Bifiguratus adelaidae, gen. et sp. nov., a new member of Mucoromycotina in endophytic and soil-dwelling habitats.</title>
        <authorList>
            <person name="Torres-Cruz T.J."/>
            <person name="Billingsley Tobias T.L."/>
            <person name="Almatruk M."/>
            <person name="Hesse C."/>
            <person name="Kuske C.R."/>
            <person name="Desiro A."/>
            <person name="Benucci G.M."/>
            <person name="Bonito G."/>
            <person name="Stajich J.E."/>
            <person name="Dunlap C."/>
            <person name="Arnold A.E."/>
            <person name="Porras-Alfaro A."/>
        </authorList>
    </citation>
    <scope>NUCLEOTIDE SEQUENCE [LARGE SCALE GENOMIC DNA]</scope>
    <source>
        <strain evidence="3 4">AZ0501</strain>
    </source>
</reference>
<dbReference type="AlphaFoldDB" id="A0A261XXA5"/>
<dbReference type="Proteomes" id="UP000242875">
    <property type="component" value="Unassembled WGS sequence"/>
</dbReference>
<protein>
    <submittedName>
        <fullName evidence="3">Uncharacterized protein</fullName>
    </submittedName>
</protein>